<feature type="compositionally biased region" description="Polar residues" evidence="14">
    <location>
        <begin position="501"/>
        <end position="521"/>
    </location>
</feature>
<protein>
    <submittedName>
        <fullName evidence="18">Lysophosphatidylcholine acyltransferase 1</fullName>
    </submittedName>
</protein>
<dbReference type="CDD" id="cd07991">
    <property type="entry name" value="LPLAT_LPCAT1-like"/>
    <property type="match status" value="1"/>
</dbReference>
<dbReference type="PANTHER" id="PTHR23063">
    <property type="entry name" value="PHOSPHOLIPID ACYLTRANSFERASE"/>
    <property type="match status" value="1"/>
</dbReference>
<proteinExistence type="inferred from homology"/>
<dbReference type="GeneID" id="106521611"/>
<dbReference type="GO" id="GO:0008654">
    <property type="term" value="P:phospholipid biosynthetic process"/>
    <property type="evidence" value="ECO:0007669"/>
    <property type="project" value="UniProtKB-KW"/>
</dbReference>
<evidence type="ECO:0000256" key="13">
    <source>
        <dbReference type="ARBA" id="ARBA00025707"/>
    </source>
</evidence>
<keyword evidence="4" id="KW-0444">Lipid biosynthesis</keyword>
<dbReference type="InterPro" id="IPR045252">
    <property type="entry name" value="LPCAT1-like"/>
</dbReference>
<comment type="pathway">
    <text evidence="2">Lipid metabolism; phospholipid metabolism.</text>
</comment>
<dbReference type="GO" id="GO:0005509">
    <property type="term" value="F:calcium ion binding"/>
    <property type="evidence" value="ECO:0007669"/>
    <property type="project" value="InterPro"/>
</dbReference>
<reference evidence="18" key="1">
    <citation type="submission" date="2025-08" db="UniProtKB">
        <authorList>
            <consortium name="RefSeq"/>
        </authorList>
    </citation>
    <scope>IDENTIFICATION</scope>
    <source>
        <strain evidence="18">Quisiro</strain>
        <tissue evidence="18">Liver</tissue>
    </source>
</reference>
<evidence type="ECO:0000256" key="7">
    <source>
        <dbReference type="ARBA" id="ARBA00022989"/>
    </source>
</evidence>
<dbReference type="UniPathway" id="UPA00085"/>
<dbReference type="SMART" id="SM00054">
    <property type="entry name" value="EFh"/>
    <property type="match status" value="3"/>
</dbReference>
<evidence type="ECO:0000259" key="16">
    <source>
        <dbReference type="PROSITE" id="PS50222"/>
    </source>
</evidence>
<evidence type="ECO:0000313" key="18">
    <source>
        <dbReference type="RefSeq" id="XP_013869710.1"/>
    </source>
</evidence>
<keyword evidence="10" id="KW-0594">Phospholipid biosynthesis</keyword>
<dbReference type="SUPFAM" id="SSF47473">
    <property type="entry name" value="EF-hand"/>
    <property type="match status" value="1"/>
</dbReference>
<dbReference type="CDD" id="cd00051">
    <property type="entry name" value="EFh"/>
    <property type="match status" value="1"/>
</dbReference>
<keyword evidence="8" id="KW-0443">Lipid metabolism</keyword>
<evidence type="ECO:0000256" key="6">
    <source>
        <dbReference type="ARBA" id="ARBA00022692"/>
    </source>
</evidence>
<keyword evidence="7 15" id="KW-1133">Transmembrane helix</keyword>
<evidence type="ECO:0000256" key="3">
    <source>
        <dbReference type="ARBA" id="ARBA00008655"/>
    </source>
</evidence>
<keyword evidence="12 18" id="KW-0012">Acyltransferase</keyword>
<comment type="pathway">
    <text evidence="13">Phospholipid metabolism.</text>
</comment>
<dbReference type="GO" id="GO:0016020">
    <property type="term" value="C:membrane"/>
    <property type="evidence" value="ECO:0007669"/>
    <property type="project" value="UniProtKB-SubCell"/>
</dbReference>
<evidence type="ECO:0000256" key="11">
    <source>
        <dbReference type="ARBA" id="ARBA00023264"/>
    </source>
</evidence>
<keyword evidence="11" id="KW-1208">Phospholipid metabolism</keyword>
<dbReference type="InParanoid" id="A0A2I4BPM4"/>
<evidence type="ECO:0000256" key="5">
    <source>
        <dbReference type="ARBA" id="ARBA00022679"/>
    </source>
</evidence>
<evidence type="ECO:0000256" key="2">
    <source>
        <dbReference type="ARBA" id="ARBA00005074"/>
    </source>
</evidence>
<feature type="domain" description="EF-hand" evidence="16">
    <location>
        <begin position="374"/>
        <end position="409"/>
    </location>
</feature>
<dbReference type="InterPro" id="IPR011992">
    <property type="entry name" value="EF-hand-dom_pair"/>
</dbReference>
<feature type="region of interest" description="Disordered" evidence="14">
    <location>
        <begin position="493"/>
        <end position="545"/>
    </location>
</feature>
<dbReference type="InterPro" id="IPR002123">
    <property type="entry name" value="Plipid/glycerol_acylTrfase"/>
</dbReference>
<comment type="similarity">
    <text evidence="3">Belongs to the 1-acyl-sn-glycerol-3-phosphate acyltransferase family.</text>
</comment>
<dbReference type="RefSeq" id="XP_013869710.1">
    <property type="nucleotide sequence ID" value="XM_014014256.1"/>
</dbReference>
<dbReference type="FunCoup" id="A0A2I4BPM4">
    <property type="interactions" value="675"/>
</dbReference>
<keyword evidence="6 15" id="KW-0812">Transmembrane</keyword>
<evidence type="ECO:0000256" key="9">
    <source>
        <dbReference type="ARBA" id="ARBA00023136"/>
    </source>
</evidence>
<evidence type="ECO:0000256" key="1">
    <source>
        <dbReference type="ARBA" id="ARBA00004370"/>
    </source>
</evidence>
<organism evidence="17 18">
    <name type="scientific">Austrofundulus limnaeus</name>
    <name type="common">Annual killifish</name>
    <dbReference type="NCBI Taxonomy" id="52670"/>
    <lineage>
        <taxon>Eukaryota</taxon>
        <taxon>Metazoa</taxon>
        <taxon>Chordata</taxon>
        <taxon>Craniata</taxon>
        <taxon>Vertebrata</taxon>
        <taxon>Euteleostomi</taxon>
        <taxon>Actinopterygii</taxon>
        <taxon>Neopterygii</taxon>
        <taxon>Teleostei</taxon>
        <taxon>Neoteleostei</taxon>
        <taxon>Acanthomorphata</taxon>
        <taxon>Ovalentaria</taxon>
        <taxon>Atherinomorphae</taxon>
        <taxon>Cyprinodontiformes</taxon>
        <taxon>Rivulidae</taxon>
        <taxon>Austrofundulus</taxon>
    </lineage>
</organism>
<comment type="subcellular location">
    <subcellularLocation>
        <location evidence="1">Membrane</location>
    </subcellularLocation>
</comment>
<keyword evidence="9 15" id="KW-0472">Membrane</keyword>
<feature type="compositionally biased region" description="Basic and acidic residues" evidence="14">
    <location>
        <begin position="9"/>
        <end position="19"/>
    </location>
</feature>
<dbReference type="KEGG" id="alim:106521611"/>
<dbReference type="Proteomes" id="UP000192220">
    <property type="component" value="Unplaced"/>
</dbReference>
<keyword evidence="17" id="KW-1185">Reference proteome</keyword>
<feature type="domain" description="EF-hand" evidence="16">
    <location>
        <begin position="411"/>
        <end position="446"/>
    </location>
</feature>
<evidence type="ECO:0000256" key="12">
    <source>
        <dbReference type="ARBA" id="ARBA00023315"/>
    </source>
</evidence>
<evidence type="ECO:0000256" key="8">
    <source>
        <dbReference type="ARBA" id="ARBA00023098"/>
    </source>
</evidence>
<evidence type="ECO:0000256" key="14">
    <source>
        <dbReference type="SAM" id="MobiDB-lite"/>
    </source>
</evidence>
<name>A0A2I4BPM4_AUSLI</name>
<dbReference type="PROSITE" id="PS50222">
    <property type="entry name" value="EF_HAND_2"/>
    <property type="match status" value="3"/>
</dbReference>
<dbReference type="InterPro" id="IPR002048">
    <property type="entry name" value="EF_hand_dom"/>
</dbReference>
<dbReference type="AlphaFoldDB" id="A0A2I4BPM4"/>
<dbReference type="SUPFAM" id="SSF69593">
    <property type="entry name" value="Glycerol-3-phosphate (1)-acyltransferase"/>
    <property type="match status" value="1"/>
</dbReference>
<dbReference type="Pfam" id="PF01553">
    <property type="entry name" value="Acyltransferase"/>
    <property type="match status" value="1"/>
</dbReference>
<dbReference type="SMART" id="SM00563">
    <property type="entry name" value="PlsC"/>
    <property type="match status" value="1"/>
</dbReference>
<feature type="region of interest" description="Disordered" evidence="14">
    <location>
        <begin position="1"/>
        <end position="21"/>
    </location>
</feature>
<keyword evidence="5" id="KW-0808">Transferase</keyword>
<dbReference type="GO" id="GO:0047184">
    <property type="term" value="F:1-acylglycerophosphocholine O-acyltransferase activity"/>
    <property type="evidence" value="ECO:0007669"/>
    <property type="project" value="TreeGrafter"/>
</dbReference>
<accession>A0A2I4BPM4</accession>
<sequence length="545" mass="61081">MKLTSSRHCATEGDGKKMDQAPPVRNPFVHVLKFTPMEKAKIAVMTVTLFPIRLLIAAFMMLLAWPFAFIASVGRSETTVEPQCLWRRVVDIILRVIMRAMWFAGGFHWMTVKGQRALPTEAPILTLAPHSSYFDAIPVTMTMSSIVMKAESKDIPLWGTLIKYIRPVFVSRSDQNSRKKTVEEIKRRAHSGGDWPQIMIFPEGTCTNRSCLITFKPGAFIPAVPVQPVVIKYPNKLDTITWTWQGPGAFKILWLTLCQLHNEFVVEFLPIYTPSEEEKKNPALFAINVRQVMAKALGVPITDYSFEDCQLAMAEGQLKLPVDTCLLEFARLIRRLGLKPQNSEKVLQDYGNKARKLEGQKLGLDNFAHFLNVPVSDVLCDMFALFDECEDNSMDIREFVIALSVVCRPVKTLETMKLAFKMFEADEDGAVTESELAVILKTALGLAHLNVSHLFTAIDADDTGKISFDKFRAFVEENPEFAEDYLYTENAGLQSGPCHGRQTQPNPSTLNPQNTATSKTANGICPDFSPKEHDGTTDALSKKHN</sequence>
<dbReference type="GO" id="GO:0005783">
    <property type="term" value="C:endoplasmic reticulum"/>
    <property type="evidence" value="ECO:0007669"/>
    <property type="project" value="TreeGrafter"/>
</dbReference>
<dbReference type="Pfam" id="PF13833">
    <property type="entry name" value="EF-hand_8"/>
    <property type="match status" value="1"/>
</dbReference>
<dbReference type="GO" id="GO:0042171">
    <property type="term" value="F:lysophosphatidic acid acyltransferase activity"/>
    <property type="evidence" value="ECO:0007669"/>
    <property type="project" value="TreeGrafter"/>
</dbReference>
<gene>
    <name evidence="18" type="primary">LOC106521611</name>
</gene>
<feature type="domain" description="EF-hand" evidence="16">
    <location>
        <begin position="454"/>
        <end position="481"/>
    </location>
</feature>
<evidence type="ECO:0000256" key="15">
    <source>
        <dbReference type="SAM" id="Phobius"/>
    </source>
</evidence>
<evidence type="ECO:0000256" key="10">
    <source>
        <dbReference type="ARBA" id="ARBA00023209"/>
    </source>
</evidence>
<dbReference type="STRING" id="52670.A0A2I4BPM4"/>
<evidence type="ECO:0000256" key="4">
    <source>
        <dbReference type="ARBA" id="ARBA00022516"/>
    </source>
</evidence>
<dbReference type="OrthoDB" id="272512at2759"/>
<feature type="transmembrane region" description="Helical" evidence="15">
    <location>
        <begin position="42"/>
        <end position="71"/>
    </location>
</feature>
<dbReference type="Gene3D" id="1.10.238.10">
    <property type="entry name" value="EF-hand"/>
    <property type="match status" value="1"/>
</dbReference>
<evidence type="ECO:0000313" key="17">
    <source>
        <dbReference type="Proteomes" id="UP000192220"/>
    </source>
</evidence>
<dbReference type="PANTHER" id="PTHR23063:SF57">
    <property type="entry name" value="LYSOPHOSPHATIDYLCHOLINE ACYLTRANSFERASE 1"/>
    <property type="match status" value="1"/>
</dbReference>